<name>A8GLN4_SERP5</name>
<gene>
    <name evidence="2" type="ordered locus">Spro_4932</name>
</gene>
<dbReference type="OrthoDB" id="6539952at2"/>
<organism evidence="2">
    <name type="scientific">Serratia proteamaculans (strain 568)</name>
    <dbReference type="NCBI Taxonomy" id="399741"/>
    <lineage>
        <taxon>Bacteria</taxon>
        <taxon>Pseudomonadati</taxon>
        <taxon>Pseudomonadota</taxon>
        <taxon>Gammaproteobacteria</taxon>
        <taxon>Enterobacterales</taxon>
        <taxon>Yersiniaceae</taxon>
        <taxon>Serratia</taxon>
    </lineage>
</organism>
<protein>
    <submittedName>
        <fullName evidence="2">Putative GP46</fullName>
    </submittedName>
</protein>
<evidence type="ECO:0000256" key="1">
    <source>
        <dbReference type="SAM" id="MobiDB-lite"/>
    </source>
</evidence>
<dbReference type="HOGENOM" id="CLU_162010_2_0_6"/>
<sequence>MADTKAKAAQRQREKRRRDREARERLNAGGQRLIKFWVTDEQYAAYERNAGLRRPGKSPYTVAEYAELLFVQDDRSLIQELAKLAKKSCPTCGEVMPGPAGGCWRNGEAACAQTLIWRELALKTIG</sequence>
<dbReference type="EMBL" id="CP000827">
    <property type="protein sequence ID" value="ABV44024.1"/>
    <property type="molecule type" value="Genomic_DNA"/>
</dbReference>
<dbReference type="AlphaFoldDB" id="A8GLN4"/>
<dbReference type="KEGG" id="spe:Spro_4932"/>
<feature type="region of interest" description="Disordered" evidence="1">
    <location>
        <begin position="1"/>
        <end position="24"/>
    </location>
</feature>
<evidence type="ECO:0000313" key="2">
    <source>
        <dbReference type="EMBL" id="ABV44024.1"/>
    </source>
</evidence>
<feature type="compositionally biased region" description="Basic residues" evidence="1">
    <location>
        <begin position="8"/>
        <end position="18"/>
    </location>
</feature>
<reference evidence="2" key="1">
    <citation type="submission" date="2007-09" db="EMBL/GenBank/DDBJ databases">
        <title>Complete sequence of plasmid of Serratia proteamaculans 568.</title>
        <authorList>
            <consortium name="US DOE Joint Genome Institute"/>
            <person name="Copeland A."/>
            <person name="Lucas S."/>
            <person name="Lapidus A."/>
            <person name="Barry K."/>
            <person name="Glavina del Rio T."/>
            <person name="Dalin E."/>
            <person name="Tice H."/>
            <person name="Pitluck S."/>
            <person name="Chain P."/>
            <person name="Malfatti S."/>
            <person name="Shin M."/>
            <person name="Vergez L."/>
            <person name="Schmutz J."/>
            <person name="Larimer F."/>
            <person name="Land M."/>
            <person name="Hauser L."/>
            <person name="Kyrpides N."/>
            <person name="Kim E."/>
            <person name="Taghavi S."/>
            <person name="Newman L."/>
            <person name="Vangronsveld J."/>
            <person name="van der Lelie D."/>
            <person name="Richardson P."/>
        </authorList>
    </citation>
    <scope>NUCLEOTIDE SEQUENCE [LARGE SCALE GENOMIC DNA]</scope>
    <source>
        <strain evidence="2">568</strain>
        <plasmid evidence="2">pSPRO01</plasmid>
    </source>
</reference>
<accession>A8GLN4</accession>
<proteinExistence type="predicted"/>
<geneLocation type="plasmid" evidence="2">
    <name>pSPRO01</name>
</geneLocation>
<dbReference type="eggNOG" id="ENOG5032VQ1">
    <property type="taxonomic scope" value="Bacteria"/>
</dbReference>
<keyword evidence="2" id="KW-0614">Plasmid</keyword>